<proteinExistence type="inferred from homology"/>
<accession>W1NPK0</accession>
<dbReference type="FunFam" id="1.25.40.10:FF:000073">
    <property type="entry name" value="Pentatricopeptide repeat-containing protein chloroplastic"/>
    <property type="match status" value="1"/>
</dbReference>
<dbReference type="FunFam" id="1.25.40.10:FF:000488">
    <property type="entry name" value="Pentatricopeptide repeat-containing protein, mitochondrial"/>
    <property type="match status" value="1"/>
</dbReference>
<evidence type="ECO:0000256" key="4">
    <source>
        <dbReference type="PROSITE-ProRule" id="PRU00708"/>
    </source>
</evidence>
<dbReference type="PROSITE" id="PS51375">
    <property type="entry name" value="PPR"/>
    <property type="match status" value="3"/>
</dbReference>
<dbReference type="AlphaFoldDB" id="W1NPK0"/>
<dbReference type="InterPro" id="IPR011990">
    <property type="entry name" value="TPR-like_helical_dom_sf"/>
</dbReference>
<sequence>MRVPINRRLYNGIHTHHRCLSFKLSAQPEITIPRSISLTEEREPGLHLLQNLLQRCVLEKSLSKGKSYHAHIIQNRLQTDTKLSNILINMYWKCGSLDYARFVFDSMPQKSLVSWNMIIGGYTQNGEEDQAMKLFLKMMREKVTPSEFSLSSILCACSAKLALEESKQLHAFAIKTSFYTNTYVGTSLLDIYAKCNLIDDSSLVFDEMPERSEVSWSLMISGYVNNDECEEALKLFGISLSRGFAVTEFSLSSSLSACASLAALIEGNQLHALAIRSGFLLNLFVDASLIDMYAKSGSIEESYKVFSSLIDRNVVIWNAMISGFSKHACGIQALMMFEKMKQIGLEPNRTTYTSLLSACAHSGLVEEGQRHFALMARDFEPDVHHYACIVDLLGRAGFIDEAKRLIDLMPFEPTPSIWGSLLGASRFYKNLSLAEIAAKNLFMIEPNNAGNHVLLSNIYASDERWEEVARVRKALKDSGTKKEKGQSWIEVMGHVHVFVVGDRSHPRIVEVCERLERLIGEIERAGYERELQFDLHDVGRERKKKLLVHHSEKLALAFGLMSLSKAAPLRIMKNLRICGDCHSMMKFASKIEPRVIVLRDTSRFHHFRDGSCSCGDYW</sequence>
<feature type="repeat" description="PPR" evidence="4">
    <location>
        <begin position="313"/>
        <end position="347"/>
    </location>
</feature>
<dbReference type="GO" id="GO:0009451">
    <property type="term" value="P:RNA modification"/>
    <property type="evidence" value="ECO:0000318"/>
    <property type="project" value="GO_Central"/>
</dbReference>
<name>W1NPK0_AMBTC</name>
<dbReference type="Gene3D" id="1.25.40.10">
    <property type="entry name" value="Tetratricopeptide repeat domain"/>
    <property type="match status" value="3"/>
</dbReference>
<protein>
    <recommendedName>
        <fullName evidence="5">DYW domain-containing protein</fullName>
    </recommendedName>
</protein>
<keyword evidence="3" id="KW-0809">Transit peptide</keyword>
<evidence type="ECO:0000313" key="6">
    <source>
        <dbReference type="EMBL" id="ERM98631.1"/>
    </source>
</evidence>
<dbReference type="HOGENOM" id="CLU_002706_15_1_1"/>
<dbReference type="Proteomes" id="UP000017836">
    <property type="component" value="Unassembled WGS sequence"/>
</dbReference>
<feature type="domain" description="DYW" evidence="5">
    <location>
        <begin position="526"/>
        <end position="618"/>
    </location>
</feature>
<dbReference type="PANTHER" id="PTHR47926">
    <property type="entry name" value="PENTATRICOPEPTIDE REPEAT-CONTAINING PROTEIN"/>
    <property type="match status" value="1"/>
</dbReference>
<dbReference type="Pfam" id="PF14432">
    <property type="entry name" value="DYW_deaminase"/>
    <property type="match status" value="1"/>
</dbReference>
<reference evidence="7" key="1">
    <citation type="journal article" date="2013" name="Science">
        <title>The Amborella genome and the evolution of flowering plants.</title>
        <authorList>
            <consortium name="Amborella Genome Project"/>
        </authorList>
    </citation>
    <scope>NUCLEOTIDE SEQUENCE [LARGE SCALE GENOMIC DNA]</scope>
</reference>
<keyword evidence="7" id="KW-1185">Reference proteome</keyword>
<dbReference type="OMA" id="QLCAKTR"/>
<dbReference type="Gramene" id="ERM98631">
    <property type="protein sequence ID" value="ERM98631"/>
    <property type="gene ID" value="AMTR_s00109p00094190"/>
</dbReference>
<comment type="similarity">
    <text evidence="1">Belongs to the PPR family. PCMP-H subfamily.</text>
</comment>
<dbReference type="Pfam" id="PF13041">
    <property type="entry name" value="PPR_2"/>
    <property type="match status" value="2"/>
</dbReference>
<feature type="repeat" description="PPR" evidence="4">
    <location>
        <begin position="212"/>
        <end position="246"/>
    </location>
</feature>
<organism evidence="6 7">
    <name type="scientific">Amborella trichopoda</name>
    <dbReference type="NCBI Taxonomy" id="13333"/>
    <lineage>
        <taxon>Eukaryota</taxon>
        <taxon>Viridiplantae</taxon>
        <taxon>Streptophyta</taxon>
        <taxon>Embryophyta</taxon>
        <taxon>Tracheophyta</taxon>
        <taxon>Spermatophyta</taxon>
        <taxon>Magnoliopsida</taxon>
        <taxon>Amborellales</taxon>
        <taxon>Amborellaceae</taxon>
        <taxon>Amborella</taxon>
    </lineage>
</organism>
<feature type="repeat" description="PPR" evidence="4">
    <location>
        <begin position="111"/>
        <end position="145"/>
    </location>
</feature>
<dbReference type="GO" id="GO:0003723">
    <property type="term" value="F:RNA binding"/>
    <property type="evidence" value="ECO:0000318"/>
    <property type="project" value="GO_Central"/>
</dbReference>
<dbReference type="GO" id="GO:0008270">
    <property type="term" value="F:zinc ion binding"/>
    <property type="evidence" value="ECO:0007669"/>
    <property type="project" value="InterPro"/>
</dbReference>
<evidence type="ECO:0000313" key="7">
    <source>
        <dbReference type="Proteomes" id="UP000017836"/>
    </source>
</evidence>
<evidence type="ECO:0000256" key="3">
    <source>
        <dbReference type="ARBA" id="ARBA00022946"/>
    </source>
</evidence>
<dbReference type="InterPro" id="IPR046960">
    <property type="entry name" value="PPR_At4g14850-like_plant"/>
</dbReference>
<dbReference type="InterPro" id="IPR032867">
    <property type="entry name" value="DYW_dom"/>
</dbReference>
<dbReference type="PANTHER" id="PTHR47926:SF542">
    <property type="entry name" value="PENTATRICOPEPTIDE REPEAT-CONTAINING PROTEIN"/>
    <property type="match status" value="1"/>
</dbReference>
<dbReference type="FunFam" id="1.25.40.10:FF:000090">
    <property type="entry name" value="Pentatricopeptide repeat-containing protein, chloroplastic"/>
    <property type="match status" value="1"/>
</dbReference>
<keyword evidence="2" id="KW-0677">Repeat</keyword>
<dbReference type="NCBIfam" id="TIGR00756">
    <property type="entry name" value="PPR"/>
    <property type="match status" value="3"/>
</dbReference>
<dbReference type="Pfam" id="PF20431">
    <property type="entry name" value="E_motif"/>
    <property type="match status" value="1"/>
</dbReference>
<gene>
    <name evidence="6" type="ORF">AMTR_s00109p00094190</name>
</gene>
<evidence type="ECO:0000256" key="1">
    <source>
        <dbReference type="ARBA" id="ARBA00006643"/>
    </source>
</evidence>
<evidence type="ECO:0000259" key="5">
    <source>
        <dbReference type="Pfam" id="PF14432"/>
    </source>
</evidence>
<dbReference type="InterPro" id="IPR002885">
    <property type="entry name" value="PPR_rpt"/>
</dbReference>
<evidence type="ECO:0000256" key="2">
    <source>
        <dbReference type="ARBA" id="ARBA00022737"/>
    </source>
</evidence>
<dbReference type="eggNOG" id="KOG4197">
    <property type="taxonomic scope" value="Eukaryota"/>
</dbReference>
<dbReference type="Pfam" id="PF01535">
    <property type="entry name" value="PPR"/>
    <property type="match status" value="4"/>
</dbReference>
<dbReference type="OrthoDB" id="1877836at2759"/>
<dbReference type="InterPro" id="IPR046848">
    <property type="entry name" value="E_motif"/>
</dbReference>
<dbReference type="EMBL" id="KI395307">
    <property type="protein sequence ID" value="ERM98631.1"/>
    <property type="molecule type" value="Genomic_DNA"/>
</dbReference>
<dbReference type="GO" id="GO:0003729">
    <property type="term" value="F:mRNA binding"/>
    <property type="evidence" value="ECO:0007669"/>
    <property type="project" value="UniProtKB-ARBA"/>
</dbReference>